<feature type="compositionally biased region" description="Basic residues" evidence="1">
    <location>
        <begin position="103"/>
        <end position="118"/>
    </location>
</feature>
<reference evidence="2" key="5">
    <citation type="journal article" date="2021" name="G3 (Bethesda)">
        <title>Aegilops tauschii genome assembly Aet v5.0 features greater sequence contiguity and improved annotation.</title>
        <authorList>
            <person name="Wang L."/>
            <person name="Zhu T."/>
            <person name="Rodriguez J.C."/>
            <person name="Deal K.R."/>
            <person name="Dubcovsky J."/>
            <person name="McGuire P.E."/>
            <person name="Lux T."/>
            <person name="Spannagl M."/>
            <person name="Mayer K.F.X."/>
            <person name="Baldrich P."/>
            <person name="Meyers B.C."/>
            <person name="Huo N."/>
            <person name="Gu Y.Q."/>
            <person name="Zhou H."/>
            <person name="Devos K.M."/>
            <person name="Bennetzen J.L."/>
            <person name="Unver T."/>
            <person name="Budak H."/>
            <person name="Gulick P.J."/>
            <person name="Galiba G."/>
            <person name="Kalapos B."/>
            <person name="Nelson D.R."/>
            <person name="Li P."/>
            <person name="You F.M."/>
            <person name="Luo M.C."/>
            <person name="Dvorak J."/>
        </authorList>
    </citation>
    <scope>NUCLEOTIDE SEQUENCE [LARGE SCALE GENOMIC DNA]</scope>
    <source>
        <strain evidence="2">cv. AL8/78</strain>
    </source>
</reference>
<dbReference type="EnsemblPlants" id="AET5Gv20742600.7">
    <property type="protein sequence ID" value="AET5Gv20742600.7"/>
    <property type="gene ID" value="AET5Gv20742600"/>
</dbReference>
<reference evidence="2" key="4">
    <citation type="submission" date="2019-03" db="UniProtKB">
        <authorList>
            <consortium name="EnsemblPlants"/>
        </authorList>
    </citation>
    <scope>IDENTIFICATION</scope>
</reference>
<dbReference type="AlphaFoldDB" id="A0A453LFH6"/>
<feature type="compositionally biased region" description="Pro residues" evidence="1">
    <location>
        <begin position="45"/>
        <end position="56"/>
    </location>
</feature>
<evidence type="ECO:0000313" key="2">
    <source>
        <dbReference type="EnsemblPlants" id="AET5Gv20742600.7"/>
    </source>
</evidence>
<reference evidence="3" key="2">
    <citation type="journal article" date="2017" name="Nat. Plants">
        <title>The Aegilops tauschii genome reveals multiple impacts of transposons.</title>
        <authorList>
            <person name="Zhao G."/>
            <person name="Zou C."/>
            <person name="Li K."/>
            <person name="Wang K."/>
            <person name="Li T."/>
            <person name="Gao L."/>
            <person name="Zhang X."/>
            <person name="Wang H."/>
            <person name="Yang Z."/>
            <person name="Liu X."/>
            <person name="Jiang W."/>
            <person name="Mao L."/>
            <person name="Kong X."/>
            <person name="Jiao Y."/>
            <person name="Jia J."/>
        </authorList>
    </citation>
    <scope>NUCLEOTIDE SEQUENCE [LARGE SCALE GENOMIC DNA]</scope>
    <source>
        <strain evidence="3">cv. AL8/78</strain>
    </source>
</reference>
<keyword evidence="3" id="KW-1185">Reference proteome</keyword>
<evidence type="ECO:0000256" key="1">
    <source>
        <dbReference type="SAM" id="MobiDB-lite"/>
    </source>
</evidence>
<protein>
    <submittedName>
        <fullName evidence="2">Uncharacterized protein</fullName>
    </submittedName>
</protein>
<evidence type="ECO:0000313" key="3">
    <source>
        <dbReference type="Proteomes" id="UP000015105"/>
    </source>
</evidence>
<dbReference type="Proteomes" id="UP000015105">
    <property type="component" value="Chromosome 5D"/>
</dbReference>
<feature type="region of interest" description="Disordered" evidence="1">
    <location>
        <begin position="84"/>
        <end position="158"/>
    </location>
</feature>
<dbReference type="Gramene" id="AET5Gv20742600.7">
    <property type="protein sequence ID" value="AET5Gv20742600.7"/>
    <property type="gene ID" value="AET5Gv20742600"/>
</dbReference>
<reference evidence="3" key="1">
    <citation type="journal article" date="2014" name="Science">
        <title>Ancient hybridizations among the ancestral genomes of bread wheat.</title>
        <authorList>
            <consortium name="International Wheat Genome Sequencing Consortium,"/>
            <person name="Marcussen T."/>
            <person name="Sandve S.R."/>
            <person name="Heier L."/>
            <person name="Spannagl M."/>
            <person name="Pfeifer M."/>
            <person name="Jakobsen K.S."/>
            <person name="Wulff B.B."/>
            <person name="Steuernagel B."/>
            <person name="Mayer K.F."/>
            <person name="Olsen O.A."/>
        </authorList>
    </citation>
    <scope>NUCLEOTIDE SEQUENCE [LARGE SCALE GENOMIC DNA]</scope>
    <source>
        <strain evidence="3">cv. AL8/78</strain>
    </source>
</reference>
<sequence length="158" mass="16941">QQQSSPAPPPPPRARHQLARIGRAPSPRRNRAELSHPAPSTPRSTPFPVPHPPPGNSAPSHRPIATSTKHEPAFLARLLCSPLLCSSPETDGTRPVPCLSSRGAHRRSSRAPHARHRGSSPENAPRDELPGVAQQEEGVREREAGLLGLGAGHHDDDH</sequence>
<proteinExistence type="predicted"/>
<accession>A0A453LFH6</accession>
<feature type="region of interest" description="Disordered" evidence="1">
    <location>
        <begin position="1"/>
        <end position="70"/>
    </location>
</feature>
<reference evidence="2" key="3">
    <citation type="journal article" date="2017" name="Nature">
        <title>Genome sequence of the progenitor of the wheat D genome Aegilops tauschii.</title>
        <authorList>
            <person name="Luo M.C."/>
            <person name="Gu Y.Q."/>
            <person name="Puiu D."/>
            <person name="Wang H."/>
            <person name="Twardziok S.O."/>
            <person name="Deal K.R."/>
            <person name="Huo N."/>
            <person name="Zhu T."/>
            <person name="Wang L."/>
            <person name="Wang Y."/>
            <person name="McGuire P.E."/>
            <person name="Liu S."/>
            <person name="Long H."/>
            <person name="Ramasamy R.K."/>
            <person name="Rodriguez J.C."/>
            <person name="Van S.L."/>
            <person name="Yuan L."/>
            <person name="Wang Z."/>
            <person name="Xia Z."/>
            <person name="Xiao L."/>
            <person name="Anderson O.D."/>
            <person name="Ouyang S."/>
            <person name="Liang Y."/>
            <person name="Zimin A.V."/>
            <person name="Pertea G."/>
            <person name="Qi P."/>
            <person name="Bennetzen J.L."/>
            <person name="Dai X."/>
            <person name="Dawson M.W."/>
            <person name="Muller H.G."/>
            <person name="Kugler K."/>
            <person name="Rivarola-Duarte L."/>
            <person name="Spannagl M."/>
            <person name="Mayer K.F.X."/>
            <person name="Lu F.H."/>
            <person name="Bevan M.W."/>
            <person name="Leroy P."/>
            <person name="Li P."/>
            <person name="You F.M."/>
            <person name="Sun Q."/>
            <person name="Liu Z."/>
            <person name="Lyons E."/>
            <person name="Wicker T."/>
            <person name="Salzberg S.L."/>
            <person name="Devos K.M."/>
            <person name="Dvorak J."/>
        </authorList>
    </citation>
    <scope>NUCLEOTIDE SEQUENCE [LARGE SCALE GENOMIC DNA]</scope>
    <source>
        <strain evidence="2">cv. AL8/78</strain>
    </source>
</reference>
<feature type="compositionally biased region" description="Pro residues" evidence="1">
    <location>
        <begin position="1"/>
        <end position="12"/>
    </location>
</feature>
<organism evidence="2 3">
    <name type="scientific">Aegilops tauschii subsp. strangulata</name>
    <name type="common">Goatgrass</name>
    <dbReference type="NCBI Taxonomy" id="200361"/>
    <lineage>
        <taxon>Eukaryota</taxon>
        <taxon>Viridiplantae</taxon>
        <taxon>Streptophyta</taxon>
        <taxon>Embryophyta</taxon>
        <taxon>Tracheophyta</taxon>
        <taxon>Spermatophyta</taxon>
        <taxon>Magnoliopsida</taxon>
        <taxon>Liliopsida</taxon>
        <taxon>Poales</taxon>
        <taxon>Poaceae</taxon>
        <taxon>BOP clade</taxon>
        <taxon>Pooideae</taxon>
        <taxon>Triticodae</taxon>
        <taxon>Triticeae</taxon>
        <taxon>Triticinae</taxon>
        <taxon>Aegilops</taxon>
    </lineage>
</organism>
<name>A0A453LFH6_AEGTS</name>